<dbReference type="Gene3D" id="2.30.30.100">
    <property type="match status" value="1"/>
</dbReference>
<evidence type="ECO:0000313" key="6">
    <source>
        <dbReference type="Proteomes" id="UP000198867"/>
    </source>
</evidence>
<dbReference type="PANTHER" id="PTHR12835:SF5">
    <property type="entry name" value="BIOTIN--PROTEIN LIGASE"/>
    <property type="match status" value="1"/>
</dbReference>
<dbReference type="Pfam" id="PF03099">
    <property type="entry name" value="BPL_LplA_LipB"/>
    <property type="match status" value="1"/>
</dbReference>
<dbReference type="InterPro" id="IPR004143">
    <property type="entry name" value="BPL_LPL_catalytic"/>
</dbReference>
<protein>
    <recommendedName>
        <fullName evidence="3">biotin--[biotin carboxyl-carrier protein] ligase</fullName>
        <ecNumber evidence="3">6.3.4.15</ecNumber>
    </recommendedName>
</protein>
<dbReference type="STRING" id="995034.SAMN05216219_3178"/>
<gene>
    <name evidence="5" type="ORF">SAMN05216219_3178</name>
</gene>
<dbReference type="EC" id="6.3.4.15" evidence="3"/>
<name>A0A1I5DYY1_9MICO</name>
<dbReference type="Proteomes" id="UP000198867">
    <property type="component" value="Unassembled WGS sequence"/>
</dbReference>
<evidence type="ECO:0000256" key="1">
    <source>
        <dbReference type="ARBA" id="ARBA00022598"/>
    </source>
</evidence>
<dbReference type="InterPro" id="IPR003142">
    <property type="entry name" value="BPL_C"/>
</dbReference>
<keyword evidence="2" id="KW-0092">Biotin</keyword>
<dbReference type="PANTHER" id="PTHR12835">
    <property type="entry name" value="BIOTIN PROTEIN LIGASE"/>
    <property type="match status" value="1"/>
</dbReference>
<dbReference type="EMBL" id="FOVM01000012">
    <property type="protein sequence ID" value="SFO04484.1"/>
    <property type="molecule type" value="Genomic_DNA"/>
</dbReference>
<dbReference type="Pfam" id="PF02237">
    <property type="entry name" value="BPL_C"/>
    <property type="match status" value="1"/>
</dbReference>
<evidence type="ECO:0000256" key="2">
    <source>
        <dbReference type="ARBA" id="ARBA00023267"/>
    </source>
</evidence>
<dbReference type="CDD" id="cd16442">
    <property type="entry name" value="BPL"/>
    <property type="match status" value="1"/>
</dbReference>
<dbReference type="InterPro" id="IPR045864">
    <property type="entry name" value="aa-tRNA-synth_II/BPL/LPL"/>
</dbReference>
<reference evidence="6" key="1">
    <citation type="submission" date="2016-10" db="EMBL/GenBank/DDBJ databases">
        <authorList>
            <person name="Varghese N."/>
            <person name="Submissions S."/>
        </authorList>
    </citation>
    <scope>NUCLEOTIDE SEQUENCE [LARGE SCALE GENOMIC DNA]</scope>
    <source>
        <strain evidence="6">CGMCC 1.11101</strain>
    </source>
</reference>
<feature type="domain" description="BPL/LPL catalytic" evidence="4">
    <location>
        <begin position="31"/>
        <end position="213"/>
    </location>
</feature>
<keyword evidence="1 5" id="KW-0436">Ligase</keyword>
<dbReference type="GO" id="GO:0004077">
    <property type="term" value="F:biotin--[biotin carboxyl-carrier protein] ligase activity"/>
    <property type="evidence" value="ECO:0007669"/>
    <property type="project" value="UniProtKB-EC"/>
</dbReference>
<evidence type="ECO:0000256" key="3">
    <source>
        <dbReference type="ARBA" id="ARBA00024227"/>
    </source>
</evidence>
<proteinExistence type="predicted"/>
<dbReference type="NCBIfam" id="TIGR00121">
    <property type="entry name" value="birA_ligase"/>
    <property type="match status" value="1"/>
</dbReference>
<accession>A0A1I5DYY1</accession>
<dbReference type="Gene3D" id="3.30.930.10">
    <property type="entry name" value="Bira Bifunctional Protein, Domain 2"/>
    <property type="match status" value="1"/>
</dbReference>
<dbReference type="GO" id="GO:0005737">
    <property type="term" value="C:cytoplasm"/>
    <property type="evidence" value="ECO:0007669"/>
    <property type="project" value="TreeGrafter"/>
</dbReference>
<evidence type="ECO:0000313" key="5">
    <source>
        <dbReference type="EMBL" id="SFO04484.1"/>
    </source>
</evidence>
<dbReference type="InterPro" id="IPR004408">
    <property type="entry name" value="Biotin_CoA_COase_ligase"/>
</dbReference>
<evidence type="ECO:0000259" key="4">
    <source>
        <dbReference type="PROSITE" id="PS51733"/>
    </source>
</evidence>
<dbReference type="AlphaFoldDB" id="A0A1I5DYY1"/>
<sequence length="286" mass="29397">MADAYNEPRPVLEISGAYRGAMTSSLPRSAAVSTRLEILEETPSTNDVLVSAAADADGWPDFSVVVTDTQTHGRGRLGRVWVSPPGTTLAVSVLVRADASLRIDALGWLPLAAGLAMTRAVREALPGRDDVSLKWPNDVLVGGRKISGVLSELVVGAVPSVVVGAGVNLTMTEEQLPVPTATSLVLAGAEHPDPDAVLSAYLREFRGLVDSFRAAGGDAQASGLQAAVTEACGTVGSRVNVELPGGNILAGIARGIDASGRILVQADGSPDLTPVSAGDVTHLRAR</sequence>
<dbReference type="SUPFAM" id="SSF55681">
    <property type="entry name" value="Class II aaRS and biotin synthetases"/>
    <property type="match status" value="1"/>
</dbReference>
<dbReference type="PROSITE" id="PS51733">
    <property type="entry name" value="BPL_LPL_CATALYTIC"/>
    <property type="match status" value="1"/>
</dbReference>
<keyword evidence="6" id="KW-1185">Reference proteome</keyword>
<organism evidence="5 6">
    <name type="scientific">Mycetocola miduiensis</name>
    <dbReference type="NCBI Taxonomy" id="995034"/>
    <lineage>
        <taxon>Bacteria</taxon>
        <taxon>Bacillati</taxon>
        <taxon>Actinomycetota</taxon>
        <taxon>Actinomycetes</taxon>
        <taxon>Micrococcales</taxon>
        <taxon>Microbacteriaceae</taxon>
        <taxon>Mycetocola</taxon>
    </lineage>
</organism>